<dbReference type="Pfam" id="PF13177">
    <property type="entry name" value="DNA_pol3_delta2"/>
    <property type="match status" value="1"/>
</dbReference>
<protein>
    <recommendedName>
        <fullName evidence="3">DNA polymerase III subunit delta</fullName>
    </recommendedName>
</protein>
<name>A0ABY7BSB4_9MOLU</name>
<dbReference type="RefSeq" id="WP_268849707.1">
    <property type="nucleotide sequence ID" value="NZ_CP114006.1"/>
</dbReference>
<dbReference type="InterPro" id="IPR027417">
    <property type="entry name" value="P-loop_NTPase"/>
</dbReference>
<accession>A0ABY7BSB4</accession>
<evidence type="ECO:0000313" key="1">
    <source>
        <dbReference type="EMBL" id="WAN63510.1"/>
    </source>
</evidence>
<gene>
    <name evidence="1" type="ORF">RS022_06810</name>
</gene>
<dbReference type="Gene3D" id="3.40.50.300">
    <property type="entry name" value="P-loop containing nucleotide triphosphate hydrolases"/>
    <property type="match status" value="1"/>
</dbReference>
<organism evidence="1 2">
    <name type="scientific">Candidatus Phytoplasma rubi</name>
    <dbReference type="NCBI Taxonomy" id="399025"/>
    <lineage>
        <taxon>Bacteria</taxon>
        <taxon>Bacillati</taxon>
        <taxon>Mycoplasmatota</taxon>
        <taxon>Mollicutes</taxon>
        <taxon>Acholeplasmatales</taxon>
        <taxon>Acholeplasmataceae</taxon>
        <taxon>Candidatus Phytoplasma</taxon>
        <taxon>16SrV (Elm yellows group)</taxon>
    </lineage>
</organism>
<evidence type="ECO:0000313" key="2">
    <source>
        <dbReference type="Proteomes" id="UP001164727"/>
    </source>
</evidence>
<keyword evidence="2" id="KW-1185">Reference proteome</keyword>
<reference evidence="1 2" key="1">
    <citation type="journal article" date="2023" name="Microbiol. Resour. Announc.">
        <title>Complete Genome of 'Candidatus Phytoplasma rubi' RS, a Phytopathogenic Bacterium Associated with Rubus Stunt Disease.</title>
        <authorList>
            <person name="Duckeck D."/>
            <person name="Zubert C."/>
            <person name="Bohm J.W."/>
            <person name="Carminati G."/>
            <person name="Schneider B."/>
            <person name="Kube M."/>
        </authorList>
    </citation>
    <scope>NUCLEOTIDE SEQUENCE [LARGE SCALE GENOMIC DNA]</scope>
    <source>
        <strain evidence="1 2">RS</strain>
    </source>
</reference>
<sequence length="310" mass="37436">MINMKSLLEKFKFIIQNKKLMHLYLIEGSHQEAKKLFMFELVYDFLKKDKPSTILKNHIKTFCYPNFYYLDANNTKITKEQILEMQLYFNQTSLLQKKKVYVIDGIENISYRVANSLLYFLENPINKNNLGILLTKDRNLVLSTILSRAQVFSLENEYEHNYFFNDKKNNINELDKSLILLLNKIRKVELDNYYYDLKKFFLFFLNTSLENKIVSKLFFDVRHIIKQKNFMDDFLFLLISFFLDLYYKKNNLTFNFSNNLLENSFYNKLSSKLIINILNYLVEMEKKKNILEEHFCFLALLIEFSKKIKF</sequence>
<proteinExistence type="predicted"/>
<dbReference type="EMBL" id="CP114006">
    <property type="protein sequence ID" value="WAN63510.1"/>
    <property type="molecule type" value="Genomic_DNA"/>
</dbReference>
<evidence type="ECO:0008006" key="3">
    <source>
        <dbReference type="Google" id="ProtNLM"/>
    </source>
</evidence>
<dbReference type="SUPFAM" id="SSF52540">
    <property type="entry name" value="P-loop containing nucleoside triphosphate hydrolases"/>
    <property type="match status" value="1"/>
</dbReference>
<dbReference type="Proteomes" id="UP001164727">
    <property type="component" value="Chromosome"/>
</dbReference>